<organism evidence="2 3">
    <name type="scientific">Streptococcus constellatus</name>
    <dbReference type="NCBI Taxonomy" id="76860"/>
    <lineage>
        <taxon>Bacteria</taxon>
        <taxon>Bacillati</taxon>
        <taxon>Bacillota</taxon>
        <taxon>Bacilli</taxon>
        <taxon>Lactobacillales</taxon>
        <taxon>Streptococcaceae</taxon>
        <taxon>Streptococcus</taxon>
        <taxon>Streptococcus anginosus group</taxon>
    </lineage>
</organism>
<sequence length="52" mass="6207">MWSWFILFLLLFISLFYFSNLIIKIIIGFILFIFAIAIICLIIDNHNDPNKN</sequence>
<protein>
    <submittedName>
        <fullName evidence="2">Uncharacterized protein</fullName>
    </submittedName>
</protein>
<evidence type="ECO:0000256" key="1">
    <source>
        <dbReference type="SAM" id="Phobius"/>
    </source>
</evidence>
<keyword evidence="1" id="KW-1133">Transmembrane helix</keyword>
<evidence type="ECO:0000313" key="3">
    <source>
        <dbReference type="Proteomes" id="UP000385544"/>
    </source>
</evidence>
<keyword evidence="1" id="KW-0812">Transmembrane</keyword>
<keyword evidence="1" id="KW-0472">Membrane</keyword>
<accession>A0A564TJ69</accession>
<dbReference type="EMBL" id="CABHMZ010000024">
    <property type="protein sequence ID" value="VUX06611.1"/>
    <property type="molecule type" value="Genomic_DNA"/>
</dbReference>
<name>A0A564TJ69_STRCV</name>
<proteinExistence type="predicted"/>
<dbReference type="AlphaFoldDB" id="A0A564TJ69"/>
<dbReference type="Proteomes" id="UP000385544">
    <property type="component" value="Unassembled WGS sequence"/>
</dbReference>
<reference evidence="2 3" key="1">
    <citation type="submission" date="2019-07" db="EMBL/GenBank/DDBJ databases">
        <authorList>
            <person name="Hibberd C M."/>
            <person name="Gehrig L. J."/>
            <person name="Chang H.-W."/>
            <person name="Venkatesh S."/>
        </authorList>
    </citation>
    <scope>NUCLEOTIDE SEQUENCE [LARGE SCALE GENOMIC DNA]</scope>
    <source>
        <strain evidence="2">Streptococcus_constellatus_SS_Bg39</strain>
    </source>
</reference>
<gene>
    <name evidence="2" type="ORF">SCSS39_01591</name>
</gene>
<evidence type="ECO:0000313" key="2">
    <source>
        <dbReference type="EMBL" id="VUX06611.1"/>
    </source>
</evidence>
<feature type="transmembrane region" description="Helical" evidence="1">
    <location>
        <begin position="26"/>
        <end position="43"/>
    </location>
</feature>